<dbReference type="InterPro" id="IPR005814">
    <property type="entry name" value="Aminotrans_3"/>
</dbReference>
<dbReference type="InterPro" id="IPR015422">
    <property type="entry name" value="PyrdxlP-dep_Trfase_small"/>
</dbReference>
<comment type="caution">
    <text evidence="4">The sequence shown here is derived from an EMBL/GenBank/DDBJ whole genome shotgun (WGS) entry which is preliminary data.</text>
</comment>
<dbReference type="GO" id="GO:0030170">
    <property type="term" value="F:pyridoxal phosphate binding"/>
    <property type="evidence" value="ECO:0007669"/>
    <property type="project" value="InterPro"/>
</dbReference>
<name>A0A9P5HIA0_9HYPO</name>
<keyword evidence="2 3" id="KW-0663">Pyridoxal phosphate</keyword>
<dbReference type="EMBL" id="JAANBB010000020">
    <property type="protein sequence ID" value="KAF7555475.1"/>
    <property type="molecule type" value="Genomic_DNA"/>
</dbReference>
<organism evidence="4 5">
    <name type="scientific">Cylindrodendrum hubeiense</name>
    <dbReference type="NCBI Taxonomy" id="595255"/>
    <lineage>
        <taxon>Eukaryota</taxon>
        <taxon>Fungi</taxon>
        <taxon>Dikarya</taxon>
        <taxon>Ascomycota</taxon>
        <taxon>Pezizomycotina</taxon>
        <taxon>Sordariomycetes</taxon>
        <taxon>Hypocreomycetidae</taxon>
        <taxon>Hypocreales</taxon>
        <taxon>Nectriaceae</taxon>
        <taxon>Cylindrodendrum</taxon>
    </lineage>
</organism>
<dbReference type="InterPro" id="IPR015421">
    <property type="entry name" value="PyrdxlP-dep_Trfase_major"/>
</dbReference>
<dbReference type="Pfam" id="PF00202">
    <property type="entry name" value="Aminotran_3"/>
    <property type="match status" value="2"/>
</dbReference>
<evidence type="ECO:0008006" key="6">
    <source>
        <dbReference type="Google" id="ProtNLM"/>
    </source>
</evidence>
<dbReference type="SUPFAM" id="SSF53383">
    <property type="entry name" value="PLP-dependent transferases"/>
    <property type="match status" value="1"/>
</dbReference>
<sequence length="434" mass="47450">MKLMDSHKNEPRAEVVQDVKNYPALVRHGAGVFSEFIGSIPGSVAPLMLGIWNADDLDHNDVIFEPETDEVKYIISDGAEYLDCVSEYSAAMFGHSNPKILAAIQEAMNRGINLGGPGNDEVALAHSIKDRFRSIAKVRFCNSGSEANTMALALATHVTKKKKILAFENGYHGGFIQFDSNPSPTTIPHDFVLGRFNDIEYTRSLLSDEIAAIIVEPMQGAGGVSVATKAFLQFLRDAATKHKALLIFDEVVTSRLHINGLQGYFEVYPDLTTLGKYIGGGPSFGAFGGLVEVMEALDPKHSSPIHHSGTYNNNVFTMAAGVAAAKILTKEKISKANSLGDKVRDGINSAMKDYNTQLIEASGMGSMVGVRFSGPAQARLRDCLFFYMLSRGVYMGKRGFVSLNLTHEEKHIDQLLDSFYAFAQEVFGNCKWMK</sequence>
<evidence type="ECO:0000313" key="5">
    <source>
        <dbReference type="Proteomes" id="UP000722485"/>
    </source>
</evidence>
<dbReference type="PANTHER" id="PTHR43713">
    <property type="entry name" value="GLUTAMATE-1-SEMIALDEHYDE 2,1-AMINOMUTASE"/>
    <property type="match status" value="1"/>
</dbReference>
<evidence type="ECO:0000313" key="4">
    <source>
        <dbReference type="EMBL" id="KAF7555475.1"/>
    </source>
</evidence>
<comment type="similarity">
    <text evidence="3">Belongs to the class-III pyridoxal-phosphate-dependent aminotransferase family.</text>
</comment>
<protein>
    <recommendedName>
        <fullName evidence="6">Glutamate-1-semialdehyde 2,1-aminomutase</fullName>
    </recommendedName>
</protein>
<comment type="cofactor">
    <cofactor evidence="1">
        <name>pyridoxal 5'-phosphate</name>
        <dbReference type="ChEBI" id="CHEBI:597326"/>
    </cofactor>
</comment>
<keyword evidence="5" id="KW-1185">Reference proteome</keyword>
<dbReference type="Gene3D" id="3.40.640.10">
    <property type="entry name" value="Type I PLP-dependent aspartate aminotransferase-like (Major domain)"/>
    <property type="match status" value="1"/>
</dbReference>
<dbReference type="Proteomes" id="UP000722485">
    <property type="component" value="Unassembled WGS sequence"/>
</dbReference>
<gene>
    <name evidence="4" type="ORF">G7Z17_g2157</name>
</gene>
<dbReference type="OrthoDB" id="425114at2759"/>
<evidence type="ECO:0000256" key="1">
    <source>
        <dbReference type="ARBA" id="ARBA00001933"/>
    </source>
</evidence>
<dbReference type="AlphaFoldDB" id="A0A9P5HIA0"/>
<dbReference type="InterPro" id="IPR015424">
    <property type="entry name" value="PyrdxlP-dep_Trfase"/>
</dbReference>
<dbReference type="GO" id="GO:0008483">
    <property type="term" value="F:transaminase activity"/>
    <property type="evidence" value="ECO:0007669"/>
    <property type="project" value="InterPro"/>
</dbReference>
<dbReference type="Gene3D" id="3.90.1150.10">
    <property type="entry name" value="Aspartate Aminotransferase, domain 1"/>
    <property type="match status" value="1"/>
</dbReference>
<accession>A0A9P5HIA0</accession>
<proteinExistence type="inferred from homology"/>
<dbReference type="PANTHER" id="PTHR43713:SF3">
    <property type="entry name" value="GLUTAMATE-1-SEMIALDEHYDE 2,1-AMINOMUTASE 1, CHLOROPLASTIC-RELATED"/>
    <property type="match status" value="1"/>
</dbReference>
<evidence type="ECO:0000256" key="2">
    <source>
        <dbReference type="ARBA" id="ARBA00022898"/>
    </source>
</evidence>
<evidence type="ECO:0000256" key="3">
    <source>
        <dbReference type="RuleBase" id="RU003560"/>
    </source>
</evidence>
<reference evidence="4" key="1">
    <citation type="submission" date="2020-03" db="EMBL/GenBank/DDBJ databases">
        <title>Draft Genome Sequence of Cylindrodendrum hubeiense.</title>
        <authorList>
            <person name="Buettner E."/>
            <person name="Kellner H."/>
        </authorList>
    </citation>
    <scope>NUCLEOTIDE SEQUENCE</scope>
    <source>
        <strain evidence="4">IHI 201604</strain>
    </source>
</reference>